<gene>
    <name evidence="10" type="ORF">EOD39_11562</name>
</gene>
<comment type="caution">
    <text evidence="10">The sequence shown here is derived from an EMBL/GenBank/DDBJ whole genome shotgun (WGS) entry which is preliminary data.</text>
</comment>
<dbReference type="SUPFAM" id="SSF55486">
    <property type="entry name" value="Metalloproteases ('zincins'), catalytic domain"/>
    <property type="match status" value="1"/>
</dbReference>
<dbReference type="Gene3D" id="3.40.390.10">
    <property type="entry name" value="Collagenase (Catalytic Domain)"/>
    <property type="match status" value="1"/>
</dbReference>
<evidence type="ECO:0000256" key="9">
    <source>
        <dbReference type="SAM" id="MobiDB-lite"/>
    </source>
</evidence>
<evidence type="ECO:0000313" key="10">
    <source>
        <dbReference type="EMBL" id="RXM36664.1"/>
    </source>
</evidence>
<protein>
    <submittedName>
        <fullName evidence="10">Archaemetzincin-1</fullName>
    </submittedName>
</protein>
<dbReference type="PANTHER" id="PTHR32205:SF4">
    <property type="entry name" value="ARCHAEMETZINCIN-1"/>
    <property type="match status" value="1"/>
</dbReference>
<dbReference type="EMBL" id="SCEB01214196">
    <property type="protein sequence ID" value="RXM36664.1"/>
    <property type="molecule type" value="Genomic_DNA"/>
</dbReference>
<evidence type="ECO:0000256" key="1">
    <source>
        <dbReference type="ARBA" id="ARBA00001947"/>
    </source>
</evidence>
<keyword evidence="6" id="KW-0862">Zinc</keyword>
<sequence>MLHHRHGEEFYLGPRALKEALVSTNPCLKELYDSTFCTAEKHFLSEAYNPNRMLFQTLQIRTAFDWLVSRPEAPEDFETFYSSTCRRPCSSYRKTVYLQPIDLIDAGEGAPLVLFLDTLKSYAEAFFCGLEVKLLPSIPSSTINCHFRHNPDSQTLQLHTDGILKHLRKVKPADAFCVLGLTFLDLYPCDTWNYTFGKTMAEQAVGVCSFARFVGTHSEKYCQRHEQSNEAQDNGNKSHLEVFTVTNVLQCCKVLSHEVGHLVGMGNCRWLRCAMQGGTSQDQVFLRPMDLCPVCLRKLQYALGFTLIERYKKLQTWARSISSTWGVEDSIGRAASEDNILFSTDSGVSCENHSEPISGTPEPTRPDTGSQELSIGQELQLDGPPSTAGSSSSSIPRPQESEGGLAETHLSTDLIKEYVAWLGACVAALERETSEDEVSQLDSFVDALPAYSSFTERAPAVKCVYEAPKDERRLKKLIGAKLSSLRRRLSTRNLLKTNSYSLDESAED</sequence>
<evidence type="ECO:0000256" key="5">
    <source>
        <dbReference type="ARBA" id="ARBA00022801"/>
    </source>
</evidence>
<feature type="region of interest" description="Disordered" evidence="9">
    <location>
        <begin position="345"/>
        <end position="405"/>
    </location>
</feature>
<feature type="compositionally biased region" description="Low complexity" evidence="9">
    <location>
        <begin position="384"/>
        <end position="398"/>
    </location>
</feature>
<dbReference type="GO" id="GO:0006508">
    <property type="term" value="P:proteolysis"/>
    <property type="evidence" value="ECO:0007669"/>
    <property type="project" value="UniProtKB-KW"/>
</dbReference>
<dbReference type="AlphaFoldDB" id="A0A444UNF2"/>
<feature type="compositionally biased region" description="Polar residues" evidence="9">
    <location>
        <begin position="345"/>
        <end position="357"/>
    </location>
</feature>
<evidence type="ECO:0000256" key="4">
    <source>
        <dbReference type="ARBA" id="ARBA00022723"/>
    </source>
</evidence>
<accession>A0A444UNF2</accession>
<comment type="function">
    <text evidence="8">Probable zinc metalloprotease.</text>
</comment>
<dbReference type="InterPro" id="IPR052009">
    <property type="entry name" value="Archaemetzincin"/>
</dbReference>
<reference evidence="10 11" key="1">
    <citation type="submission" date="2019-01" db="EMBL/GenBank/DDBJ databases">
        <title>Draft Genome and Complete Hox-Cluster Characterization of the Sterlet Sturgeon (Acipenser ruthenus).</title>
        <authorList>
            <person name="Wei Q."/>
        </authorList>
    </citation>
    <scope>NUCLEOTIDE SEQUENCE [LARGE SCALE GENOMIC DNA]</scope>
    <source>
        <strain evidence="10">WHYD16114868_AA</strain>
        <tissue evidence="10">Blood</tissue>
    </source>
</reference>
<keyword evidence="7" id="KW-0482">Metalloprotease</keyword>
<organism evidence="10 11">
    <name type="scientific">Acipenser ruthenus</name>
    <name type="common">Sterlet sturgeon</name>
    <dbReference type="NCBI Taxonomy" id="7906"/>
    <lineage>
        <taxon>Eukaryota</taxon>
        <taxon>Metazoa</taxon>
        <taxon>Chordata</taxon>
        <taxon>Craniata</taxon>
        <taxon>Vertebrata</taxon>
        <taxon>Euteleostomi</taxon>
        <taxon>Actinopterygii</taxon>
        <taxon>Chondrostei</taxon>
        <taxon>Acipenseriformes</taxon>
        <taxon>Acipenseridae</taxon>
        <taxon>Acipenser</taxon>
    </lineage>
</organism>
<keyword evidence="4" id="KW-0479">Metal-binding</keyword>
<dbReference type="OrthoDB" id="2365600at2759"/>
<evidence type="ECO:0000256" key="8">
    <source>
        <dbReference type="ARBA" id="ARBA00024316"/>
    </source>
</evidence>
<evidence type="ECO:0000256" key="2">
    <source>
        <dbReference type="ARBA" id="ARBA00006954"/>
    </source>
</evidence>
<dbReference type="InterPro" id="IPR012962">
    <property type="entry name" value="Pept_M54_archaemetzincn"/>
</dbReference>
<comment type="similarity">
    <text evidence="2">Belongs to the peptidase M54 family.</text>
</comment>
<keyword evidence="3" id="KW-0645">Protease</keyword>
<dbReference type="GO" id="GO:0008237">
    <property type="term" value="F:metallopeptidase activity"/>
    <property type="evidence" value="ECO:0007669"/>
    <property type="project" value="UniProtKB-KW"/>
</dbReference>
<dbReference type="PANTHER" id="PTHR32205">
    <property type="entry name" value="ARCHAEMETZINCIN-2-RELATED"/>
    <property type="match status" value="1"/>
</dbReference>
<keyword evidence="11" id="KW-1185">Reference proteome</keyword>
<dbReference type="CDD" id="cd11375">
    <property type="entry name" value="Peptidase_M54"/>
    <property type="match status" value="1"/>
</dbReference>
<evidence type="ECO:0000313" key="11">
    <source>
        <dbReference type="Proteomes" id="UP000289886"/>
    </source>
</evidence>
<evidence type="ECO:0000256" key="7">
    <source>
        <dbReference type="ARBA" id="ARBA00023049"/>
    </source>
</evidence>
<name>A0A444UNF2_ACIRT</name>
<dbReference type="Proteomes" id="UP000289886">
    <property type="component" value="Unassembled WGS sequence"/>
</dbReference>
<proteinExistence type="inferred from homology"/>
<keyword evidence="5" id="KW-0378">Hydrolase</keyword>
<dbReference type="InterPro" id="IPR024079">
    <property type="entry name" value="MetalloPept_cat_dom_sf"/>
</dbReference>
<evidence type="ECO:0000256" key="3">
    <source>
        <dbReference type="ARBA" id="ARBA00022670"/>
    </source>
</evidence>
<comment type="cofactor">
    <cofactor evidence="1">
        <name>Zn(2+)</name>
        <dbReference type="ChEBI" id="CHEBI:29105"/>
    </cofactor>
</comment>
<dbReference type="GO" id="GO:0046872">
    <property type="term" value="F:metal ion binding"/>
    <property type="evidence" value="ECO:0007669"/>
    <property type="project" value="UniProtKB-KW"/>
</dbReference>
<evidence type="ECO:0000256" key="6">
    <source>
        <dbReference type="ARBA" id="ARBA00022833"/>
    </source>
</evidence>